<dbReference type="InterPro" id="IPR020904">
    <property type="entry name" value="Sc_DH/Rdtase_CS"/>
</dbReference>
<dbReference type="SMART" id="SM00822">
    <property type="entry name" value="PKS_KR"/>
    <property type="match status" value="1"/>
</dbReference>
<dbReference type="InterPro" id="IPR002347">
    <property type="entry name" value="SDR_fam"/>
</dbReference>
<dbReference type="PANTHER" id="PTHR44196:SF1">
    <property type="entry name" value="DEHYDROGENASE_REDUCTASE SDR FAMILY MEMBER 7B"/>
    <property type="match status" value="1"/>
</dbReference>
<dbReference type="SUPFAM" id="SSF51735">
    <property type="entry name" value="NAD(P)-binding Rossmann-fold domains"/>
    <property type="match status" value="1"/>
</dbReference>
<dbReference type="eggNOG" id="COG0300">
    <property type="taxonomic scope" value="Bacteria"/>
</dbReference>
<dbReference type="EMBL" id="CP001848">
    <property type="protein sequence ID" value="ADB18242.1"/>
    <property type="molecule type" value="Genomic_DNA"/>
</dbReference>
<evidence type="ECO:0000256" key="1">
    <source>
        <dbReference type="ARBA" id="ARBA00006484"/>
    </source>
</evidence>
<evidence type="ECO:0000256" key="3">
    <source>
        <dbReference type="RuleBase" id="RU000363"/>
    </source>
</evidence>
<dbReference type="PRINTS" id="PR00080">
    <property type="entry name" value="SDRFAMILY"/>
</dbReference>
<dbReference type="HOGENOM" id="CLU_010194_2_1_0"/>
<evidence type="ECO:0000259" key="4">
    <source>
        <dbReference type="SMART" id="SM00822"/>
    </source>
</evidence>
<dbReference type="PRINTS" id="PR00081">
    <property type="entry name" value="GDHRDH"/>
</dbReference>
<organism evidence="5 6">
    <name type="scientific">Pirellula staleyi (strain ATCC 27377 / DSM 6068 / ICPB 4128)</name>
    <name type="common">Pirella staleyi</name>
    <dbReference type="NCBI Taxonomy" id="530564"/>
    <lineage>
        <taxon>Bacteria</taxon>
        <taxon>Pseudomonadati</taxon>
        <taxon>Planctomycetota</taxon>
        <taxon>Planctomycetia</taxon>
        <taxon>Pirellulales</taxon>
        <taxon>Pirellulaceae</taxon>
        <taxon>Pirellula</taxon>
    </lineage>
</organism>
<dbReference type="InterPro" id="IPR057326">
    <property type="entry name" value="KR_dom"/>
</dbReference>
<keyword evidence="2" id="KW-0560">Oxidoreductase</keyword>
<dbReference type="PROSITE" id="PS00061">
    <property type="entry name" value="ADH_SHORT"/>
    <property type="match status" value="1"/>
</dbReference>
<proteinExistence type="inferred from homology"/>
<dbReference type="InterPro" id="IPR036291">
    <property type="entry name" value="NAD(P)-bd_dom_sf"/>
</dbReference>
<dbReference type="GO" id="GO:0016491">
    <property type="term" value="F:oxidoreductase activity"/>
    <property type="evidence" value="ECO:0007669"/>
    <property type="project" value="UniProtKB-KW"/>
</dbReference>
<evidence type="ECO:0000313" key="6">
    <source>
        <dbReference type="Proteomes" id="UP000001887"/>
    </source>
</evidence>
<reference evidence="5 6" key="1">
    <citation type="journal article" date="2009" name="Stand. Genomic Sci.">
        <title>Complete genome sequence of Pirellula staleyi type strain (ATCC 27377).</title>
        <authorList>
            <person name="Clum A."/>
            <person name="Tindall B.J."/>
            <person name="Sikorski J."/>
            <person name="Ivanova N."/>
            <person name="Mavrommatis K."/>
            <person name="Lucas S."/>
            <person name="Glavina del Rio T."/>
            <person name="Nolan M."/>
            <person name="Chen F."/>
            <person name="Tice H."/>
            <person name="Pitluck S."/>
            <person name="Cheng J.F."/>
            <person name="Chertkov O."/>
            <person name="Brettin T."/>
            <person name="Han C."/>
            <person name="Detter J.C."/>
            <person name="Kuske C."/>
            <person name="Bruce D."/>
            <person name="Goodwin L."/>
            <person name="Ovchinikova G."/>
            <person name="Pati A."/>
            <person name="Mikhailova N."/>
            <person name="Chen A."/>
            <person name="Palaniappan K."/>
            <person name="Land M."/>
            <person name="Hauser L."/>
            <person name="Chang Y.J."/>
            <person name="Jeffries C.D."/>
            <person name="Chain P."/>
            <person name="Rohde M."/>
            <person name="Goker M."/>
            <person name="Bristow J."/>
            <person name="Eisen J.A."/>
            <person name="Markowitz V."/>
            <person name="Hugenholtz P."/>
            <person name="Kyrpides N.C."/>
            <person name="Klenk H.P."/>
            <person name="Lapidus A."/>
        </authorList>
    </citation>
    <scope>NUCLEOTIDE SEQUENCE [LARGE SCALE GENOMIC DNA]</scope>
    <source>
        <strain evidence="6">ATCC 27377 / DSM 6068 / ICPB 4128</strain>
    </source>
</reference>
<evidence type="ECO:0000313" key="5">
    <source>
        <dbReference type="EMBL" id="ADB18242.1"/>
    </source>
</evidence>
<dbReference type="Proteomes" id="UP000001887">
    <property type="component" value="Chromosome"/>
</dbReference>
<dbReference type="PANTHER" id="PTHR44196">
    <property type="entry name" value="DEHYDROGENASE/REDUCTASE SDR FAMILY MEMBER 7B"/>
    <property type="match status" value="1"/>
</dbReference>
<name>D2QZ50_PIRSD</name>
<keyword evidence="6" id="KW-1185">Reference proteome</keyword>
<accession>D2QZ50</accession>
<dbReference type="Gene3D" id="3.40.50.720">
    <property type="entry name" value="NAD(P)-binding Rossmann-like Domain"/>
    <property type="match status" value="1"/>
</dbReference>
<evidence type="ECO:0000256" key="2">
    <source>
        <dbReference type="ARBA" id="ARBA00023002"/>
    </source>
</evidence>
<dbReference type="STRING" id="530564.Psta_3581"/>
<dbReference type="Pfam" id="PF00106">
    <property type="entry name" value="adh_short"/>
    <property type="match status" value="1"/>
</dbReference>
<feature type="domain" description="Ketoreductase" evidence="4">
    <location>
        <begin position="9"/>
        <end position="187"/>
    </location>
</feature>
<gene>
    <name evidence="5" type="ordered locus">Psta_3581</name>
</gene>
<dbReference type="KEGG" id="psl:Psta_3581"/>
<comment type="similarity">
    <text evidence="1 3">Belongs to the short-chain dehydrogenases/reductases (SDR) family.</text>
</comment>
<dbReference type="OrthoDB" id="9808814at2"/>
<protein>
    <submittedName>
        <fullName evidence="5">Short-chain dehydrogenase/reductase SDR</fullName>
    </submittedName>
</protein>
<dbReference type="GO" id="GO:0016020">
    <property type="term" value="C:membrane"/>
    <property type="evidence" value="ECO:0007669"/>
    <property type="project" value="TreeGrafter"/>
</dbReference>
<dbReference type="AlphaFoldDB" id="D2QZ50"/>
<sequence>MGRRTLVNARVIVTGATSGIGRSLVVRLVREGARVVAIGRRADRLQQLVSEVAEPDRLTTLAVDVTECDACSRALALAQSAYGGLDILVNNAGLGGIGLFSESSPARVRDVMEVNFFAPVEWIRQSLPILRQGTKPLIVNVGSVLGHRAVPRKSEYCASKFALHGFSDALRAELAHDGIDVLLASPSTTASEFFDASRGQKSASDGKGGMSPDLVADRIVRAMQRGQHEVIMTVGGKLLVWLDRLCPPLANRLVAWWG</sequence>